<gene>
    <name evidence="1" type="ORF">TwortDSMZ_083</name>
</gene>
<dbReference type="Proteomes" id="UP000503318">
    <property type="component" value="Segment"/>
</dbReference>
<proteinExistence type="predicted"/>
<reference evidence="1 2" key="1">
    <citation type="submission" date="2020-03" db="EMBL/GenBank/DDBJ databases">
        <title>Variable regions in the genome of staphylococcal bacteriophage Twort.</title>
        <authorList>
            <person name="Glowacka-Rutkowska A."/>
            <person name="Gawor J."/>
            <person name="Lobocka M."/>
        </authorList>
    </citation>
    <scope>NUCLEOTIDE SEQUENCE [LARGE SCALE GENOMIC DNA]</scope>
</reference>
<organism evidence="1 2">
    <name type="scientific">Staphylococcus phage Twort (strain DSM 17442 / HER 48)</name>
    <name type="common">Bacteriophage Twort</name>
    <dbReference type="NCBI Taxonomy" id="2908167"/>
    <lineage>
        <taxon>Viruses</taxon>
        <taxon>Duplodnaviria</taxon>
        <taxon>Heunggongvirae</taxon>
        <taxon>Uroviricota</taxon>
        <taxon>Caudoviricetes</taxon>
        <taxon>Herelleviridae</taxon>
        <taxon>Twortvirinae</taxon>
        <taxon>Twortvirus</taxon>
        <taxon>Twortvirus twort</taxon>
    </lineage>
</organism>
<protein>
    <submittedName>
        <fullName evidence="1">Dmd</fullName>
    </submittedName>
</protein>
<name>A0A6H0X5A6_BPTWO</name>
<sequence>MKKHEVKDKRRLVKKNGTKVTVINKNDKRITSPSRICCICGEQLSKINYSNGTVLAKEDHIHIQYGSLVYLDMCKNVSNCYKNLKERGELDE</sequence>
<dbReference type="OrthoDB" id="17175at10239"/>
<dbReference type="EMBL" id="MT151386">
    <property type="protein sequence ID" value="QIW89083.1"/>
    <property type="molecule type" value="Genomic_DNA"/>
</dbReference>
<evidence type="ECO:0000313" key="1">
    <source>
        <dbReference type="EMBL" id="QIW89083.1"/>
    </source>
</evidence>
<dbReference type="KEGG" id="vg:5130387"/>
<evidence type="ECO:0000313" key="2">
    <source>
        <dbReference type="Proteomes" id="UP000503318"/>
    </source>
</evidence>
<dbReference type="RefSeq" id="YP_238724.1">
    <property type="nucleotide sequence ID" value="NC_007021.1"/>
</dbReference>
<organismHost>
    <name type="scientific">Twortvirus twort</name>
    <dbReference type="NCBI Taxonomy" id="55510"/>
</organismHost>
<accession>A0A6H0X5A6</accession>